<feature type="transmembrane region" description="Helical" evidence="10">
    <location>
        <begin position="47"/>
        <end position="65"/>
    </location>
</feature>
<evidence type="ECO:0000256" key="5">
    <source>
        <dbReference type="ARBA" id="ARBA00022695"/>
    </source>
</evidence>
<sequence length="286" mass="31908">MKNLQELLLMLEKSFSNMSLWSVLDILVVSFIFYKAYMLIKETRAEQLLKGILLIVALIPISYLLKLDMLYFILNKTLTIGVLSVIIIFQPEIRRALEHLGRSAFDDKHYINDKETVMKTINEIAVAVQNLSEAKTGALIVIEQSTGLNEVIGAGTLLDANVTSNLLENIFVVNTPLHDGATIIRNNRILASGCVLPLTDNNTINKKLGTRHRAALGLSEVSDALIIIVSEETGVVSLAINGRITRGYDKERLSTILIKIIENRAEKKVKTAGEKVKSWIRVKIER</sequence>
<dbReference type="PATRIC" id="fig|931276.5.peg.211"/>
<gene>
    <name evidence="10" type="primary">dacA</name>
    <name evidence="12" type="ORF">Cspa_c02360</name>
</gene>
<keyword evidence="3 10" id="KW-0808">Transferase</keyword>
<reference evidence="12 13" key="1">
    <citation type="submission" date="2013-02" db="EMBL/GenBank/DDBJ databases">
        <title>Genome sequence of Clostridium saccharoperbutylacetonicum N1-4(HMT).</title>
        <authorList>
            <person name="Poehlein A."/>
            <person name="Daniel R."/>
        </authorList>
    </citation>
    <scope>NUCLEOTIDE SEQUENCE [LARGE SCALE GENOMIC DNA]</scope>
    <source>
        <strain evidence="13">N1-4(HMT)</strain>
    </source>
</reference>
<protein>
    <recommendedName>
        <fullName evidence="10">Diadenylate cyclase</fullName>
        <shortName evidence="10">DAC</shortName>
        <ecNumber evidence="10">2.7.7.85</ecNumber>
    </recommendedName>
    <alternativeName>
        <fullName evidence="10">Cyclic-di-AMP synthase</fullName>
        <shortName evidence="10">c-di-AMP synthase</shortName>
    </alternativeName>
</protein>
<keyword evidence="5 10" id="KW-0548">Nucleotidyltransferase</keyword>
<evidence type="ECO:0000256" key="9">
    <source>
        <dbReference type="ARBA" id="ARBA00023136"/>
    </source>
</evidence>
<evidence type="ECO:0000256" key="1">
    <source>
        <dbReference type="ARBA" id="ARBA00000877"/>
    </source>
</evidence>
<dbReference type="InterPro" id="IPR014046">
    <property type="entry name" value="C-di-AMP_synthase"/>
</dbReference>
<dbReference type="InterPro" id="IPR003390">
    <property type="entry name" value="DNA_integrity_scan_DisA_N"/>
</dbReference>
<feature type="domain" description="DAC" evidence="11">
    <location>
        <begin position="90"/>
        <end position="250"/>
    </location>
</feature>
<evidence type="ECO:0000256" key="10">
    <source>
        <dbReference type="HAMAP-Rule" id="MF_01499"/>
    </source>
</evidence>
<dbReference type="InterPro" id="IPR034701">
    <property type="entry name" value="CdaA"/>
</dbReference>
<evidence type="ECO:0000256" key="6">
    <source>
        <dbReference type="ARBA" id="ARBA00022741"/>
    </source>
</evidence>
<dbReference type="InterPro" id="IPR045585">
    <property type="entry name" value="CdaA_N"/>
</dbReference>
<keyword evidence="13" id="KW-1185">Reference proteome</keyword>
<dbReference type="STRING" id="36745.CLSAP_02330"/>
<keyword evidence="7 10" id="KW-0067">ATP-binding</keyword>
<evidence type="ECO:0000256" key="4">
    <source>
        <dbReference type="ARBA" id="ARBA00022692"/>
    </source>
</evidence>
<dbReference type="GO" id="GO:0005524">
    <property type="term" value="F:ATP binding"/>
    <property type="evidence" value="ECO:0007669"/>
    <property type="project" value="UniProtKB-UniRule"/>
</dbReference>
<dbReference type="GO" id="GO:0004016">
    <property type="term" value="F:adenylate cyclase activity"/>
    <property type="evidence" value="ECO:0007669"/>
    <property type="project" value="UniProtKB-UniRule"/>
</dbReference>
<comment type="similarity">
    <text evidence="10">Belongs to the adenylate cyclase family. DacA/CdaA subfamily.</text>
</comment>
<keyword evidence="4 10" id="KW-0812">Transmembrane</keyword>
<dbReference type="HAMAP" id="MF_01499">
    <property type="entry name" value="DacA"/>
    <property type="match status" value="1"/>
</dbReference>
<evidence type="ECO:0000313" key="12">
    <source>
        <dbReference type="EMBL" id="AGF54054.1"/>
    </source>
</evidence>
<keyword evidence="8 10" id="KW-1133">Transmembrane helix</keyword>
<evidence type="ECO:0000256" key="8">
    <source>
        <dbReference type="ARBA" id="ARBA00022989"/>
    </source>
</evidence>
<dbReference type="GO" id="GO:0106408">
    <property type="term" value="F:diadenylate cyclase activity"/>
    <property type="evidence" value="ECO:0007669"/>
    <property type="project" value="UniProtKB-EC"/>
</dbReference>
<evidence type="ECO:0000256" key="7">
    <source>
        <dbReference type="ARBA" id="ARBA00022840"/>
    </source>
</evidence>
<dbReference type="InterPro" id="IPR036888">
    <property type="entry name" value="DNA_integrity_DisA_N_sf"/>
</dbReference>
<dbReference type="GO" id="GO:0006171">
    <property type="term" value="P:cAMP biosynthetic process"/>
    <property type="evidence" value="ECO:0007669"/>
    <property type="project" value="InterPro"/>
</dbReference>
<dbReference type="InterPro" id="IPR050338">
    <property type="entry name" value="DisA"/>
</dbReference>
<proteinExistence type="inferred from homology"/>
<comment type="subunit">
    <text evidence="10">Probably a homodimer.</text>
</comment>
<dbReference type="Proteomes" id="UP000011728">
    <property type="component" value="Chromosome"/>
</dbReference>
<evidence type="ECO:0000256" key="2">
    <source>
        <dbReference type="ARBA" id="ARBA00022475"/>
    </source>
</evidence>
<dbReference type="AlphaFoldDB" id="M1M7W7"/>
<feature type="transmembrane region" description="Helical" evidence="10">
    <location>
        <begin position="20"/>
        <end position="40"/>
    </location>
</feature>
<evidence type="ECO:0000313" key="13">
    <source>
        <dbReference type="Proteomes" id="UP000011728"/>
    </source>
</evidence>
<dbReference type="FunFam" id="3.40.1700.10:FF:000002">
    <property type="entry name" value="Diadenylate cyclase"/>
    <property type="match status" value="1"/>
</dbReference>
<dbReference type="KEGG" id="csr:Cspa_c02360"/>
<keyword evidence="9 10" id="KW-0472">Membrane</keyword>
<dbReference type="PANTHER" id="PTHR34185:SF1">
    <property type="entry name" value="DIADENYLATE CYCLASE"/>
    <property type="match status" value="1"/>
</dbReference>
<evidence type="ECO:0000259" key="11">
    <source>
        <dbReference type="PROSITE" id="PS51794"/>
    </source>
</evidence>
<comment type="catalytic activity">
    <reaction evidence="1 10">
        <text>2 ATP = 3',3'-c-di-AMP + 2 diphosphate</text>
        <dbReference type="Rhea" id="RHEA:35655"/>
        <dbReference type="ChEBI" id="CHEBI:30616"/>
        <dbReference type="ChEBI" id="CHEBI:33019"/>
        <dbReference type="ChEBI" id="CHEBI:71500"/>
        <dbReference type="EC" id="2.7.7.85"/>
    </reaction>
</comment>
<organism evidence="12 13">
    <name type="scientific">Clostridium saccharoperbutylacetonicum N1-4(HMT)</name>
    <dbReference type="NCBI Taxonomy" id="931276"/>
    <lineage>
        <taxon>Bacteria</taxon>
        <taxon>Bacillati</taxon>
        <taxon>Bacillota</taxon>
        <taxon>Clostridia</taxon>
        <taxon>Eubacteriales</taxon>
        <taxon>Clostridiaceae</taxon>
        <taxon>Clostridium</taxon>
    </lineage>
</organism>
<comment type="function">
    <text evidence="10">Catalyzes the condensation of 2 ATP molecules into cyclic di-AMP (c-di-AMP), a second messenger used to regulate differing processes in different bacteria.</text>
</comment>
<dbReference type="Pfam" id="PF19293">
    <property type="entry name" value="CdaA_N"/>
    <property type="match status" value="1"/>
</dbReference>
<dbReference type="Gene3D" id="3.40.1700.10">
    <property type="entry name" value="DNA integrity scanning protein, DisA, N-terminal domain"/>
    <property type="match status" value="1"/>
</dbReference>
<name>M1M7W7_9CLOT</name>
<dbReference type="Pfam" id="PF02457">
    <property type="entry name" value="DAC"/>
    <property type="match status" value="1"/>
</dbReference>
<dbReference type="eggNOG" id="COG1624">
    <property type="taxonomic scope" value="Bacteria"/>
</dbReference>
<dbReference type="HOGENOM" id="CLU_038561_0_1_9"/>
<keyword evidence="2 10" id="KW-1003">Cell membrane</keyword>
<dbReference type="EMBL" id="CP004121">
    <property type="protein sequence ID" value="AGF54054.1"/>
    <property type="molecule type" value="Genomic_DNA"/>
</dbReference>
<evidence type="ECO:0000256" key="3">
    <source>
        <dbReference type="ARBA" id="ARBA00022679"/>
    </source>
</evidence>
<keyword evidence="6 10" id="KW-0547">Nucleotide-binding</keyword>
<dbReference type="PIRSF" id="PIRSF004793">
    <property type="entry name" value="UCP004793"/>
    <property type="match status" value="1"/>
</dbReference>
<dbReference type="PANTHER" id="PTHR34185">
    <property type="entry name" value="DIADENYLATE CYCLASE"/>
    <property type="match status" value="1"/>
</dbReference>
<dbReference type="SUPFAM" id="SSF143597">
    <property type="entry name" value="YojJ-like"/>
    <property type="match status" value="1"/>
</dbReference>
<dbReference type="PROSITE" id="PS51794">
    <property type="entry name" value="DAC"/>
    <property type="match status" value="1"/>
</dbReference>
<accession>M1M7W7</accession>
<dbReference type="NCBIfam" id="TIGR00159">
    <property type="entry name" value="diadenylate cyclase CdaA"/>
    <property type="match status" value="1"/>
</dbReference>
<dbReference type="EC" id="2.7.7.85" evidence="10"/>
<comment type="caution">
    <text evidence="10">Lacks conserved residue(s) required for the propagation of feature annotation.</text>
</comment>